<dbReference type="GO" id="GO:0016592">
    <property type="term" value="C:mediator complex"/>
    <property type="evidence" value="ECO:0007669"/>
    <property type="project" value="UniProtKB-UniRule"/>
</dbReference>
<dbReference type="GO" id="GO:0003712">
    <property type="term" value="F:transcription coregulator activity"/>
    <property type="evidence" value="ECO:0007669"/>
    <property type="project" value="UniProtKB-UniRule"/>
</dbReference>
<sequence length="174" mass="19057">MDDGAWSAVAAAPAADLSQDDDKPQPDARGLVPVRVVIDRVAHQAYSEFQNLVEVRTPRVTRTVALDLRTARFACNRPTFDSLPGMNNNERRRAIVDLCSELRKQLCKLKMLLEWTADAEDVHNEAGPPERAAECGDARAGQQDPVRSEKRLRAIVGRSDGSGGRAGRDVQTPA</sequence>
<feature type="domain" description="Mediator complex subunit MED14 N-terminal" evidence="3">
    <location>
        <begin position="32"/>
        <end position="124"/>
    </location>
</feature>
<evidence type="ECO:0000256" key="1">
    <source>
        <dbReference type="RuleBase" id="RU365082"/>
    </source>
</evidence>
<reference evidence="4 5" key="1">
    <citation type="journal article" name="Sci. Rep.">
        <title>Genome-scale phylogenetic analyses confirm Olpidium as the closest living zoosporic fungus to the non-flagellated, terrestrial fungi.</title>
        <authorList>
            <person name="Chang Y."/>
            <person name="Rochon D."/>
            <person name="Sekimoto S."/>
            <person name="Wang Y."/>
            <person name="Chovatia M."/>
            <person name="Sandor L."/>
            <person name="Salamov A."/>
            <person name="Grigoriev I.V."/>
            <person name="Stajich J.E."/>
            <person name="Spatafora J.W."/>
        </authorList>
    </citation>
    <scope>NUCLEOTIDE SEQUENCE [LARGE SCALE GENOMIC DNA]</scope>
    <source>
        <strain evidence="4">S191</strain>
    </source>
</reference>
<dbReference type="EMBL" id="JAEFCI010009740">
    <property type="protein sequence ID" value="KAG5457639.1"/>
    <property type="molecule type" value="Genomic_DNA"/>
</dbReference>
<comment type="subcellular location">
    <subcellularLocation>
        <location evidence="1">Nucleus</location>
    </subcellularLocation>
</comment>
<feature type="region of interest" description="Disordered" evidence="2">
    <location>
        <begin position="1"/>
        <end position="28"/>
    </location>
</feature>
<comment type="subunit">
    <text evidence="1">Component of the Mediator complex.</text>
</comment>
<dbReference type="Pfam" id="PF08638">
    <property type="entry name" value="Med14"/>
    <property type="match status" value="1"/>
</dbReference>
<dbReference type="OrthoDB" id="205099at2759"/>
<keyword evidence="5" id="KW-1185">Reference proteome</keyword>
<evidence type="ECO:0000313" key="4">
    <source>
        <dbReference type="EMBL" id="KAG5457639.1"/>
    </source>
</evidence>
<comment type="similarity">
    <text evidence="1">Belongs to the Mediator complex subunit 14 family.</text>
</comment>
<evidence type="ECO:0000259" key="3">
    <source>
        <dbReference type="Pfam" id="PF08638"/>
    </source>
</evidence>
<comment type="function">
    <text evidence="1">Component of the Mediator complex, a coactivator involved in the regulated transcription of nearly all RNA polymerase II-dependent genes. Mediator functions as a bridge to convey information from gene-specific regulatory proteins to the basal RNA polymerase II transcription machinery. Mediator is recruited to promoters by direct interactions with regulatory proteins and serves as a scaffold for the assembly of a functional preinitiation complex with RNA polymerase II and the general transcription factors.</text>
</comment>
<feature type="region of interest" description="Disordered" evidence="2">
    <location>
        <begin position="123"/>
        <end position="174"/>
    </location>
</feature>
<gene>
    <name evidence="4" type="ORF">BJ554DRAFT_2291</name>
</gene>
<feature type="compositionally biased region" description="Low complexity" evidence="2">
    <location>
        <begin position="1"/>
        <end position="17"/>
    </location>
</feature>
<proteinExistence type="inferred from homology"/>
<name>A0A8H7ZR40_9FUNG</name>
<protein>
    <recommendedName>
        <fullName evidence="1">Mediator of RNA polymerase II transcription subunit 14</fullName>
    </recommendedName>
    <alternativeName>
        <fullName evidence="1">Mediator complex subunit 14</fullName>
    </alternativeName>
</protein>
<comment type="caution">
    <text evidence="4">The sequence shown here is derived from an EMBL/GenBank/DDBJ whole genome shotgun (WGS) entry which is preliminary data.</text>
</comment>
<accession>A0A8H7ZR40</accession>
<keyword evidence="1" id="KW-0805">Transcription regulation</keyword>
<keyword evidence="1" id="KW-0539">Nucleus</keyword>
<keyword evidence="1" id="KW-0804">Transcription</keyword>
<keyword evidence="1" id="KW-0010">Activator</keyword>
<dbReference type="AlphaFoldDB" id="A0A8H7ZR40"/>
<organism evidence="4 5">
    <name type="scientific">Olpidium bornovanus</name>
    <dbReference type="NCBI Taxonomy" id="278681"/>
    <lineage>
        <taxon>Eukaryota</taxon>
        <taxon>Fungi</taxon>
        <taxon>Fungi incertae sedis</taxon>
        <taxon>Olpidiomycota</taxon>
        <taxon>Olpidiomycotina</taxon>
        <taxon>Olpidiomycetes</taxon>
        <taxon>Olpidiales</taxon>
        <taxon>Olpidiaceae</taxon>
        <taxon>Olpidium</taxon>
    </lineage>
</organism>
<dbReference type="InterPro" id="IPR055122">
    <property type="entry name" value="Med14_N"/>
</dbReference>
<dbReference type="Proteomes" id="UP000673691">
    <property type="component" value="Unassembled WGS sequence"/>
</dbReference>
<evidence type="ECO:0000256" key="2">
    <source>
        <dbReference type="SAM" id="MobiDB-lite"/>
    </source>
</evidence>
<evidence type="ECO:0000313" key="5">
    <source>
        <dbReference type="Proteomes" id="UP000673691"/>
    </source>
</evidence>